<dbReference type="EMBL" id="MFLE01000025">
    <property type="protein sequence ID" value="OGG61211.1"/>
    <property type="molecule type" value="Genomic_DNA"/>
</dbReference>
<evidence type="ECO:0000256" key="6">
    <source>
        <dbReference type="ARBA" id="ARBA00023004"/>
    </source>
</evidence>
<keyword evidence="6" id="KW-0408">Iron</keyword>
<dbReference type="GO" id="GO:0046872">
    <property type="term" value="F:metal ion binding"/>
    <property type="evidence" value="ECO:0007669"/>
    <property type="project" value="UniProtKB-KW"/>
</dbReference>
<dbReference type="SUPFAM" id="SSF53383">
    <property type="entry name" value="PLP-dependent transferases"/>
    <property type="match status" value="1"/>
</dbReference>
<evidence type="ECO:0000256" key="7">
    <source>
        <dbReference type="ARBA" id="ARBA00023014"/>
    </source>
</evidence>
<evidence type="ECO:0000256" key="1">
    <source>
        <dbReference type="ARBA" id="ARBA00001933"/>
    </source>
</evidence>
<comment type="catalytic activity">
    <reaction evidence="8">
        <text>(sulfur carrier)-H + L-cysteine = (sulfur carrier)-SH + L-alanine</text>
        <dbReference type="Rhea" id="RHEA:43892"/>
        <dbReference type="Rhea" id="RHEA-COMP:14737"/>
        <dbReference type="Rhea" id="RHEA-COMP:14739"/>
        <dbReference type="ChEBI" id="CHEBI:29917"/>
        <dbReference type="ChEBI" id="CHEBI:35235"/>
        <dbReference type="ChEBI" id="CHEBI:57972"/>
        <dbReference type="ChEBI" id="CHEBI:64428"/>
        <dbReference type="EC" id="2.8.1.7"/>
    </reaction>
</comment>
<dbReference type="PANTHER" id="PTHR11601:SF34">
    <property type="entry name" value="CYSTEINE DESULFURASE"/>
    <property type="match status" value="1"/>
</dbReference>
<evidence type="ECO:0000256" key="4">
    <source>
        <dbReference type="ARBA" id="ARBA00022723"/>
    </source>
</evidence>
<accession>A0A1F6DIJ4</accession>
<gene>
    <name evidence="10" type="ORF">A3C87_03635</name>
</gene>
<evidence type="ECO:0000313" key="11">
    <source>
        <dbReference type="Proteomes" id="UP000176511"/>
    </source>
</evidence>
<evidence type="ECO:0000256" key="8">
    <source>
        <dbReference type="ARBA" id="ARBA00050776"/>
    </source>
</evidence>
<keyword evidence="5" id="KW-0663">Pyridoxal phosphate</keyword>
<comment type="cofactor">
    <cofactor evidence="1">
        <name>pyridoxal 5'-phosphate</name>
        <dbReference type="ChEBI" id="CHEBI:597326"/>
    </cofactor>
</comment>
<dbReference type="GO" id="GO:0031071">
    <property type="term" value="F:cysteine desulfurase activity"/>
    <property type="evidence" value="ECO:0007669"/>
    <property type="project" value="UniProtKB-EC"/>
</dbReference>
<evidence type="ECO:0000313" key="10">
    <source>
        <dbReference type="EMBL" id="OGG61211.1"/>
    </source>
</evidence>
<evidence type="ECO:0000256" key="3">
    <source>
        <dbReference type="ARBA" id="ARBA00022679"/>
    </source>
</evidence>
<dbReference type="InterPro" id="IPR015421">
    <property type="entry name" value="PyrdxlP-dep_Trfase_major"/>
</dbReference>
<comment type="similarity">
    <text evidence="2">Belongs to the class-V pyridoxal-phosphate-dependent aminotransferase family. NifS/IscS subfamily.</text>
</comment>
<dbReference type="AlphaFoldDB" id="A0A1F6DIJ4"/>
<proteinExistence type="inferred from homology"/>
<name>A0A1F6DIJ4_9BACT</name>
<dbReference type="Gene3D" id="3.90.1150.10">
    <property type="entry name" value="Aspartate Aminotransferase, domain 1"/>
    <property type="match status" value="1"/>
</dbReference>
<evidence type="ECO:0000259" key="9">
    <source>
        <dbReference type="Pfam" id="PF00266"/>
    </source>
</evidence>
<dbReference type="InterPro" id="IPR015422">
    <property type="entry name" value="PyrdxlP-dep_Trfase_small"/>
</dbReference>
<sequence>MKKRVYLDMAAGTPCAPEVVEVMLPYFSEVFGNAGAVHAEGRAAKKAIDDARAQLARLLTIRPEGITFVSGGTEANNLAIFGTIAASGVAAPEVITTEVEHPSVLEAMKELEQRGVKVTYLPVQESGLTAKKVLADALTKNTVLVTFAYANSETGVVQDVRALVRVVQEFARAHEVEILTHIDAAQAPLWLPLGMDALGVDMMSLDAGKCYGPKGLGVLAHKHNVTLKAQTYGGTQEAGLRAGTENTPLIVGGVAAFARAVAGREVRAEQVRVVRDYFLERLIQTFPNAVLNGSREERLVNNVNISLPGMDTEYAVMYLDTHGVAVSTRSACGALGKTGSHVIRAMTRDEARATATLRMTLSETTTRDDVDECIDVLNKWQDLMQTMV</sequence>
<dbReference type="Gene3D" id="3.40.640.10">
    <property type="entry name" value="Type I PLP-dependent aspartate aminotransferase-like (Major domain)"/>
    <property type="match status" value="1"/>
</dbReference>
<dbReference type="PANTHER" id="PTHR11601">
    <property type="entry name" value="CYSTEINE DESULFURYLASE FAMILY MEMBER"/>
    <property type="match status" value="1"/>
</dbReference>
<dbReference type="InterPro" id="IPR016454">
    <property type="entry name" value="Cysteine_dSase"/>
</dbReference>
<dbReference type="GO" id="GO:0051536">
    <property type="term" value="F:iron-sulfur cluster binding"/>
    <property type="evidence" value="ECO:0007669"/>
    <property type="project" value="UniProtKB-KW"/>
</dbReference>
<protein>
    <recommendedName>
        <fullName evidence="9">Aminotransferase class V domain-containing protein</fullName>
    </recommendedName>
</protein>
<evidence type="ECO:0000256" key="5">
    <source>
        <dbReference type="ARBA" id="ARBA00022898"/>
    </source>
</evidence>
<keyword evidence="3" id="KW-0808">Transferase</keyword>
<evidence type="ECO:0000256" key="2">
    <source>
        <dbReference type="ARBA" id="ARBA00006490"/>
    </source>
</evidence>
<feature type="domain" description="Aminotransferase class V" evidence="9">
    <location>
        <begin position="5"/>
        <end position="371"/>
    </location>
</feature>
<dbReference type="InterPro" id="IPR015424">
    <property type="entry name" value="PyrdxlP-dep_Trfase"/>
</dbReference>
<reference evidence="10 11" key="1">
    <citation type="journal article" date="2016" name="Nat. Commun.">
        <title>Thousands of microbial genomes shed light on interconnected biogeochemical processes in an aquifer system.</title>
        <authorList>
            <person name="Anantharaman K."/>
            <person name="Brown C.T."/>
            <person name="Hug L.A."/>
            <person name="Sharon I."/>
            <person name="Castelle C.J."/>
            <person name="Probst A.J."/>
            <person name="Thomas B.C."/>
            <person name="Singh A."/>
            <person name="Wilkins M.J."/>
            <person name="Karaoz U."/>
            <person name="Brodie E.L."/>
            <person name="Williams K.H."/>
            <person name="Hubbard S.S."/>
            <person name="Banfield J.F."/>
        </authorList>
    </citation>
    <scope>NUCLEOTIDE SEQUENCE [LARGE SCALE GENOMIC DNA]</scope>
</reference>
<dbReference type="PIRSF" id="PIRSF005572">
    <property type="entry name" value="NifS"/>
    <property type="match status" value="1"/>
</dbReference>
<dbReference type="STRING" id="1798491.A3C87_03635"/>
<organism evidence="10 11">
    <name type="scientific">Candidatus Kaiserbacteria bacterium RIFCSPHIGHO2_02_FULL_49_34</name>
    <dbReference type="NCBI Taxonomy" id="1798491"/>
    <lineage>
        <taxon>Bacteria</taxon>
        <taxon>Candidatus Kaiseribacteriota</taxon>
    </lineage>
</organism>
<keyword evidence="7" id="KW-0411">Iron-sulfur</keyword>
<comment type="caution">
    <text evidence="10">The sequence shown here is derived from an EMBL/GenBank/DDBJ whole genome shotgun (WGS) entry which is preliminary data.</text>
</comment>
<dbReference type="InterPro" id="IPR000192">
    <property type="entry name" value="Aminotrans_V_dom"/>
</dbReference>
<dbReference type="Gene3D" id="1.10.260.50">
    <property type="match status" value="1"/>
</dbReference>
<dbReference type="Pfam" id="PF00266">
    <property type="entry name" value="Aminotran_5"/>
    <property type="match status" value="1"/>
</dbReference>
<dbReference type="Proteomes" id="UP000176511">
    <property type="component" value="Unassembled WGS sequence"/>
</dbReference>
<keyword evidence="4" id="KW-0479">Metal-binding</keyword>